<keyword evidence="1" id="KW-0131">Cell cycle</keyword>
<sequence>MPAHPPTSLPPQSCCIAADESVNPVPKLLLSFPAPRLISQLRLETWWTRLEEEEVPAGSVETNSSALHLWETEELDRLSRGMQEAAQRLLLTGGFSHFLQEQFHHEAGPPGEICGSANDSGSASCCQDRTYAAHSLSRTVTRGLHGLLSSMAQRNTLLNVLQLRKQSESVTTSSLLSAGKGVSGHRVPLTRVPESECWAISEDAARMAVRLRPSTGLCEAWADTSAGLRGLGPPGGTSLAPAGGRRRVTAMAASTSTTSGVAASYKPVTAPESAGIESLETSLRCSESADADSISFADFVRQTASNNGSDAAACDAPLLLRFVSWLPLQARPFDGISCAQAGACLTALASSCTDSDEATVVSSSNSCSQGFLWSARTWLCCQCLAHPRFPTEAVPAGLVARTVDAFARVIRDVAALLSEVQPSADAAAVEGSPGVGSKQERHSASVLGRSSGAASARATSGLLPWLQQLRGYLRNFAVMLCHPTVQLVPDTDVYRLEELCYQCLFHVTRSCPKEVHLLYSTYIIDSAVHLYRCIWNCLQVERQRSVEVFFQRLPTSSASLTHRTYRVNGDGRTVLPLTVAMLAGAQSLVFSGEAGELVTVETLQRQYSLWASTLVHELLLQRAAEGGRGEDTAAWAAAERVAGDLTDLLGLPEWPGADPLLRAYVHALAQLCLGAESATSASAEALRPLVVDVLAHVALKLFDEKQFSVPIAILAEMERLGGLSSTSQGTTRMALQHILRLPVPAQPAASDQEAWWRMCSAAGKAATSFLDKADSRLLEMMMSVYLAESQLITSSSTVADYAAVWFRVRAAQLTTWASLQDADQEFISPAALDSLLRWQRPPSAGDAPGNWSDVCGWIQAINTQFSRSMLSLRTRHTLMSMLLSVFHLKDAQGVEVPVSDAVQKRTLAHLARLTTAHPPLHRYLWPVARQCVQDDSARVRESIVPLLLTMLNGATATATEGESTSTEYSANADGAAAEVVSSLLHLLNDKSASVVSRTIAALDAFLTDDAYQCRFATPQGTSLLFFIQHKLLQFIASDEPEAQRHQKEVVKHFLRRWVVTLGDAAGSLTGAHAQLAKELVALTVTAAPDYPHDLGDDHPLVQVLHSLHAYVAAYDPAGETSSSTATAGGAARRRPRGHHIDEARLLHAMRCAARSLWTRYNCFHSTEDAVSCLAALRALAQARGEWVQPLAEVLSQSIAYPPAPTSPLAKAPEALGGALLHMCHALHAVLKAPRLPLTSLDQLARCLTALLSKYVGPFQQRVIIASCGALCALITCGGKHRLSGQVNVPYLQLCYSLMNTYYTRVRGLLPGLATQPQSVAYTQRFLFLLSEFLRMYPGWRQHPPHPALAGESLGGHDAGATAPNALIAGPGIMANTYQLLEDVLASCGSPATQKGVAVIALRVTASLCMLDPTTYFPRSEGRIRDALRSHDVSFQLQGLSLLSDFLKEEDQRVEAAAQRPIRLDTTALILGSSGRGGDDSDTSSGSQGHRDDSDWRKPPPRGVREKRSRQKQAASAASVAMPKQTKARADVKCVPPPRPSTAAATEDLNSGMATWVFQRFHGDIARLSCGTPNSQVRSLCLRLFQQAAHGGLLPPDKYMQVIVTLAADVHEPLRQQAAASLAIYCERHEEVVGASVGRAVVLAFCLHHTCGANLLRSSVVPGKSLGANNAAAIATGSGDGGALTGCSVHSTVYTLLHKRLRDSMITTLLRYFYQDGKARSWCEEHAQRMHSAANSIAASTSPDDLFSLFHPLLFLSHLTMALATLPFTHESDVTQVLQQARAGLDLNGQAALDWLRGEEAMSTPSWTDQGTSTLMQWKAIGALLLHYLRRSLQCAYRLTSVHHTRQRNRHNCRAATTLATHNGAQPLNRTAAHSAATADLWARLERLVRLLAPALRPPSTAHSPSTAVEEGWRALSVELEAALMEETASALTDWTPIPDVSVHGRATGGKKPRAALKASAPSRRKRPRCSSSSDTESTSDSAGRKNASTSEAETASSESPSTEAPDDRFMREDRRRSINSAQDD</sequence>
<evidence type="ECO:0000313" key="5">
    <source>
        <dbReference type="Proteomes" id="UP000674179"/>
    </source>
</evidence>
<dbReference type="PANTHER" id="PTHR21704">
    <property type="entry name" value="NIPPED-B-LIKE PROTEIN DELANGIN SCC2-RELATED"/>
    <property type="match status" value="1"/>
</dbReference>
<comment type="subcellular location">
    <subcellularLocation>
        <location evidence="1">Nucleus</location>
    </subcellularLocation>
</comment>
<feature type="region of interest" description="Disordered" evidence="2">
    <location>
        <begin position="1942"/>
        <end position="2024"/>
    </location>
</feature>
<reference evidence="4 5" key="1">
    <citation type="submission" date="2021-02" db="EMBL/GenBank/DDBJ databases">
        <title>Leishmania (Mundinia) enrietti genome sequencing and assembly.</title>
        <authorList>
            <person name="Almutairi H."/>
            <person name="Gatherer D."/>
        </authorList>
    </citation>
    <scope>NUCLEOTIDE SEQUENCE [LARGE SCALE GENOMIC DNA]</scope>
    <source>
        <strain evidence="4">CUR178</strain>
    </source>
</reference>
<dbReference type="GO" id="GO:0090694">
    <property type="term" value="C:Scc2-Scc4 cohesin loading complex"/>
    <property type="evidence" value="ECO:0007669"/>
    <property type="project" value="TreeGrafter"/>
</dbReference>
<evidence type="ECO:0000256" key="1">
    <source>
        <dbReference type="RuleBase" id="RU364107"/>
    </source>
</evidence>
<dbReference type="RefSeq" id="XP_067694643.1">
    <property type="nucleotide sequence ID" value="XM_067839384.1"/>
</dbReference>
<dbReference type="GeneID" id="94174894"/>
<proteinExistence type="inferred from homology"/>
<keyword evidence="1" id="KW-0539">Nucleus</keyword>
<dbReference type="GO" id="GO:0010468">
    <property type="term" value="P:regulation of gene expression"/>
    <property type="evidence" value="ECO:0007669"/>
    <property type="project" value="InterPro"/>
</dbReference>
<dbReference type="InterPro" id="IPR024986">
    <property type="entry name" value="Nipped-B_C"/>
</dbReference>
<dbReference type="GO" id="GO:1990414">
    <property type="term" value="P:replication-born double-strand break repair via sister chromatid exchange"/>
    <property type="evidence" value="ECO:0007669"/>
    <property type="project" value="TreeGrafter"/>
</dbReference>
<feature type="compositionally biased region" description="Basic and acidic residues" evidence="2">
    <location>
        <begin position="2005"/>
        <end position="2016"/>
    </location>
</feature>
<dbReference type="Proteomes" id="UP000674179">
    <property type="component" value="Chromosome 13"/>
</dbReference>
<evidence type="ECO:0000256" key="2">
    <source>
        <dbReference type="SAM" id="MobiDB-lite"/>
    </source>
</evidence>
<dbReference type="InterPro" id="IPR016024">
    <property type="entry name" value="ARM-type_fold"/>
</dbReference>
<dbReference type="GO" id="GO:0071169">
    <property type="term" value="P:establishment of protein localization to chromatin"/>
    <property type="evidence" value="ECO:0007669"/>
    <property type="project" value="TreeGrafter"/>
</dbReference>
<feature type="domain" description="Sister chromatid cohesion C-terminal" evidence="3">
    <location>
        <begin position="1553"/>
        <end position="1780"/>
    </location>
</feature>
<dbReference type="GO" id="GO:0034087">
    <property type="term" value="P:establishment of mitotic sister chromatid cohesion"/>
    <property type="evidence" value="ECO:0007669"/>
    <property type="project" value="TreeGrafter"/>
</dbReference>
<accession>A0A836KQS6</accession>
<keyword evidence="1" id="KW-0677">Repeat</keyword>
<dbReference type="OrthoDB" id="248474at2759"/>
<gene>
    <name evidence="4" type="ORF">CUR178_07747</name>
</gene>
<feature type="region of interest" description="Disordered" evidence="2">
    <location>
        <begin position="1468"/>
        <end position="1544"/>
    </location>
</feature>
<dbReference type="KEGG" id="lenr:94174894"/>
<name>A0A836KQS6_LEIEN</name>
<feature type="compositionally biased region" description="Low complexity" evidence="2">
    <location>
        <begin position="1969"/>
        <end position="2003"/>
    </location>
</feature>
<dbReference type="SUPFAM" id="SSF48371">
    <property type="entry name" value="ARM repeat"/>
    <property type="match status" value="1"/>
</dbReference>
<comment type="similarity">
    <text evidence="1">Belongs to the SCC2/Nipped-B family.</text>
</comment>
<protein>
    <recommendedName>
        <fullName evidence="1">Sister chromatid cohesion protein</fullName>
    </recommendedName>
</protein>
<keyword evidence="5" id="KW-1185">Reference proteome</keyword>
<dbReference type="EMBL" id="JAFHKP010000013">
    <property type="protein sequence ID" value="KAG5483426.1"/>
    <property type="molecule type" value="Genomic_DNA"/>
</dbReference>
<comment type="caution">
    <text evidence="4">The sequence shown here is derived from an EMBL/GenBank/DDBJ whole genome shotgun (WGS) entry which is preliminary data.</text>
</comment>
<dbReference type="InterPro" id="IPR033031">
    <property type="entry name" value="Scc2/Nipped-B"/>
</dbReference>
<evidence type="ECO:0000313" key="4">
    <source>
        <dbReference type="EMBL" id="KAG5483426.1"/>
    </source>
</evidence>
<dbReference type="GO" id="GO:0061775">
    <property type="term" value="F:cohesin loader activity"/>
    <property type="evidence" value="ECO:0007669"/>
    <property type="project" value="InterPro"/>
</dbReference>
<dbReference type="GO" id="GO:0003682">
    <property type="term" value="F:chromatin binding"/>
    <property type="evidence" value="ECO:0007669"/>
    <property type="project" value="TreeGrafter"/>
</dbReference>
<evidence type="ECO:0000259" key="3">
    <source>
        <dbReference type="Pfam" id="PF12830"/>
    </source>
</evidence>
<dbReference type="GO" id="GO:0140588">
    <property type="term" value="P:chromatin looping"/>
    <property type="evidence" value="ECO:0007669"/>
    <property type="project" value="InterPro"/>
</dbReference>
<organism evidence="4 5">
    <name type="scientific">Leishmania enriettii</name>
    <dbReference type="NCBI Taxonomy" id="5663"/>
    <lineage>
        <taxon>Eukaryota</taxon>
        <taxon>Discoba</taxon>
        <taxon>Euglenozoa</taxon>
        <taxon>Kinetoplastea</taxon>
        <taxon>Metakinetoplastina</taxon>
        <taxon>Trypanosomatida</taxon>
        <taxon>Trypanosomatidae</taxon>
        <taxon>Leishmaniinae</taxon>
        <taxon>Leishmania</taxon>
    </lineage>
</organism>
<dbReference type="Pfam" id="PF12830">
    <property type="entry name" value="Nipped-B_C"/>
    <property type="match status" value="1"/>
</dbReference>
<dbReference type="PANTHER" id="PTHR21704:SF18">
    <property type="entry name" value="NIPPED-B-LIKE PROTEIN"/>
    <property type="match status" value="1"/>
</dbReference>
<feature type="compositionally biased region" description="Basic and acidic residues" evidence="2">
    <location>
        <begin position="1488"/>
        <end position="1505"/>
    </location>
</feature>